<dbReference type="RefSeq" id="XP_034276139.1">
    <property type="nucleotide sequence ID" value="XM_034420248.2"/>
</dbReference>
<keyword evidence="2" id="KW-1133">Transmembrane helix</keyword>
<evidence type="ECO:0000313" key="3">
    <source>
        <dbReference type="Proteomes" id="UP001652622"/>
    </source>
</evidence>
<keyword evidence="2" id="KW-0472">Membrane</keyword>
<evidence type="ECO:0000313" key="4">
    <source>
        <dbReference type="RefSeq" id="XP_034276139.1"/>
    </source>
</evidence>
<feature type="transmembrane region" description="Helical" evidence="2">
    <location>
        <begin position="40"/>
        <end position="62"/>
    </location>
</feature>
<dbReference type="GeneID" id="117667071"/>
<dbReference type="KEGG" id="pgut:117667071"/>
<evidence type="ECO:0000256" key="1">
    <source>
        <dbReference type="SAM" id="MobiDB-lite"/>
    </source>
</evidence>
<feature type="region of interest" description="Disordered" evidence="1">
    <location>
        <begin position="89"/>
        <end position="109"/>
    </location>
</feature>
<keyword evidence="2" id="KW-0812">Transmembrane</keyword>
<accession>A0A6P9C107</accession>
<sequence>MNITSAIMASVGVILYLGEMITNAIPVYNPTVTISVGYGFAIVLLLLSLLEFCIAVSLAHFGCQATCRSDAQPTMVFMPYQVIGGGEVAAEPNPLPPPPTYDNVITKSQ</sequence>
<gene>
    <name evidence="4" type="primary">LOC117667071</name>
</gene>
<dbReference type="AlphaFoldDB" id="A0A6P9C107"/>
<name>A0A6P9C107_PANGU</name>
<keyword evidence="3" id="KW-1185">Reference proteome</keyword>
<dbReference type="Proteomes" id="UP001652622">
    <property type="component" value="Unplaced"/>
</dbReference>
<proteinExistence type="predicted"/>
<dbReference type="InParanoid" id="A0A6P9C107"/>
<feature type="transmembrane region" description="Helical" evidence="2">
    <location>
        <begin position="6"/>
        <end position="28"/>
    </location>
</feature>
<evidence type="ECO:0000256" key="2">
    <source>
        <dbReference type="SAM" id="Phobius"/>
    </source>
</evidence>
<reference evidence="4" key="1">
    <citation type="submission" date="2025-08" db="UniProtKB">
        <authorList>
            <consortium name="RefSeq"/>
        </authorList>
    </citation>
    <scope>IDENTIFICATION</scope>
    <source>
        <tissue evidence="4">Blood</tissue>
    </source>
</reference>
<organism evidence="3 4">
    <name type="scientific">Pantherophis guttatus</name>
    <name type="common">Corn snake</name>
    <name type="synonym">Elaphe guttata</name>
    <dbReference type="NCBI Taxonomy" id="94885"/>
    <lineage>
        <taxon>Eukaryota</taxon>
        <taxon>Metazoa</taxon>
        <taxon>Chordata</taxon>
        <taxon>Craniata</taxon>
        <taxon>Vertebrata</taxon>
        <taxon>Euteleostomi</taxon>
        <taxon>Lepidosauria</taxon>
        <taxon>Squamata</taxon>
        <taxon>Bifurcata</taxon>
        <taxon>Unidentata</taxon>
        <taxon>Episquamata</taxon>
        <taxon>Toxicofera</taxon>
        <taxon>Serpentes</taxon>
        <taxon>Colubroidea</taxon>
        <taxon>Colubridae</taxon>
        <taxon>Colubrinae</taxon>
        <taxon>Pantherophis</taxon>
    </lineage>
</organism>
<dbReference type="OMA" id="YEINWAK"/>
<protein>
    <submittedName>
        <fullName evidence="4">Membrane-spanning 4-domains subfamily A member 15-like</fullName>
    </submittedName>
</protein>